<dbReference type="Proteomes" id="UP000184368">
    <property type="component" value="Unassembled WGS sequence"/>
</dbReference>
<feature type="transmembrane region" description="Helical" evidence="5">
    <location>
        <begin position="193"/>
        <end position="210"/>
    </location>
</feature>
<dbReference type="PANTHER" id="PTHR43701">
    <property type="entry name" value="MEMBRANE TRANSPORTER PROTEIN MJ0441-RELATED"/>
    <property type="match status" value="1"/>
</dbReference>
<feature type="transmembrane region" description="Helical" evidence="5">
    <location>
        <begin position="216"/>
        <end position="236"/>
    </location>
</feature>
<sequence>MGNMDVLGYLASLLIGFTLGLIGGGGSMLTMPVLVFLFRVNPITATAYSLFIVGSTSLVGVVPKLKQGAVNLKAALAFGLPSLAAVFFMRIFLVPRIPEHMQILGTAISRDMLLMLVFAALMILASLTLIRQSKTNWVDKEQNECGIRLPLIIGSGLLEGTFTGLVGAGGGFLIIPALVLLNKIPMKEAIGTSLLIIAIKSLVGFTGDLSHFSMDWHLLCSITATAIAGIFAGNYCNRRINGERLKRGFGLFVFAMGIYILCKQLLP</sequence>
<dbReference type="GO" id="GO:0005886">
    <property type="term" value="C:plasma membrane"/>
    <property type="evidence" value="ECO:0007669"/>
    <property type="project" value="UniProtKB-SubCell"/>
</dbReference>
<dbReference type="Pfam" id="PF01925">
    <property type="entry name" value="TauE"/>
    <property type="match status" value="1"/>
</dbReference>
<name>A0A1M4UPM3_9BACT</name>
<feature type="transmembrane region" description="Helical" evidence="5">
    <location>
        <begin position="45"/>
        <end position="62"/>
    </location>
</feature>
<keyword evidence="7" id="KW-1185">Reference proteome</keyword>
<feature type="transmembrane region" description="Helical" evidence="5">
    <location>
        <begin position="6"/>
        <end position="38"/>
    </location>
</feature>
<evidence type="ECO:0000313" key="7">
    <source>
        <dbReference type="Proteomes" id="UP000184368"/>
    </source>
</evidence>
<keyword evidence="3 5" id="KW-1133">Transmembrane helix</keyword>
<evidence type="ECO:0000256" key="1">
    <source>
        <dbReference type="ARBA" id="ARBA00004141"/>
    </source>
</evidence>
<feature type="transmembrane region" description="Helical" evidence="5">
    <location>
        <begin position="248"/>
        <end position="266"/>
    </location>
</feature>
<gene>
    <name evidence="6" type="ORF">SAMN05444008_10216</name>
</gene>
<dbReference type="InterPro" id="IPR002781">
    <property type="entry name" value="TM_pro_TauE-like"/>
</dbReference>
<dbReference type="PANTHER" id="PTHR43701:SF2">
    <property type="entry name" value="MEMBRANE TRANSPORTER PROTEIN YJNA-RELATED"/>
    <property type="match status" value="1"/>
</dbReference>
<feature type="transmembrane region" description="Helical" evidence="5">
    <location>
        <begin position="162"/>
        <end position="181"/>
    </location>
</feature>
<protein>
    <recommendedName>
        <fullName evidence="5">Probable membrane transporter protein</fullName>
    </recommendedName>
</protein>
<dbReference type="InterPro" id="IPR051598">
    <property type="entry name" value="TSUP/Inactive_protease-like"/>
</dbReference>
<evidence type="ECO:0000256" key="5">
    <source>
        <dbReference type="RuleBase" id="RU363041"/>
    </source>
</evidence>
<keyword evidence="5" id="KW-1003">Cell membrane</keyword>
<dbReference type="EMBL" id="FQUO01000002">
    <property type="protein sequence ID" value="SHE58664.1"/>
    <property type="molecule type" value="Genomic_DNA"/>
</dbReference>
<accession>A0A1M4UPM3</accession>
<feature type="transmembrane region" description="Helical" evidence="5">
    <location>
        <begin position="74"/>
        <end position="93"/>
    </location>
</feature>
<reference evidence="6 7" key="1">
    <citation type="submission" date="2016-11" db="EMBL/GenBank/DDBJ databases">
        <authorList>
            <person name="Jaros S."/>
            <person name="Januszkiewicz K."/>
            <person name="Wedrychowicz H."/>
        </authorList>
    </citation>
    <scope>NUCLEOTIDE SEQUENCE [LARGE SCALE GENOMIC DNA]</scope>
    <source>
        <strain evidence="6 7">DSM 26897</strain>
    </source>
</reference>
<feature type="transmembrane region" description="Helical" evidence="5">
    <location>
        <begin position="113"/>
        <end position="130"/>
    </location>
</feature>
<dbReference type="STRING" id="1302690.BUE76_13620"/>
<keyword evidence="2 5" id="KW-0812">Transmembrane</keyword>
<evidence type="ECO:0000313" key="6">
    <source>
        <dbReference type="EMBL" id="SHE58664.1"/>
    </source>
</evidence>
<evidence type="ECO:0000256" key="2">
    <source>
        <dbReference type="ARBA" id="ARBA00022692"/>
    </source>
</evidence>
<keyword evidence="4 5" id="KW-0472">Membrane</keyword>
<evidence type="ECO:0000256" key="3">
    <source>
        <dbReference type="ARBA" id="ARBA00022989"/>
    </source>
</evidence>
<proteinExistence type="inferred from homology"/>
<evidence type="ECO:0000256" key="4">
    <source>
        <dbReference type="ARBA" id="ARBA00023136"/>
    </source>
</evidence>
<comment type="subcellular location">
    <subcellularLocation>
        <location evidence="5">Cell membrane</location>
        <topology evidence="5">Multi-pass membrane protein</topology>
    </subcellularLocation>
    <subcellularLocation>
        <location evidence="1">Membrane</location>
        <topology evidence="1">Multi-pass membrane protein</topology>
    </subcellularLocation>
</comment>
<organism evidence="6 7">
    <name type="scientific">Cnuella takakiae</name>
    <dbReference type="NCBI Taxonomy" id="1302690"/>
    <lineage>
        <taxon>Bacteria</taxon>
        <taxon>Pseudomonadati</taxon>
        <taxon>Bacteroidota</taxon>
        <taxon>Chitinophagia</taxon>
        <taxon>Chitinophagales</taxon>
        <taxon>Chitinophagaceae</taxon>
        <taxon>Cnuella</taxon>
    </lineage>
</organism>
<comment type="similarity">
    <text evidence="5">Belongs to the 4-toluene sulfonate uptake permease (TSUP) (TC 2.A.102) family.</text>
</comment>
<dbReference type="AlphaFoldDB" id="A0A1M4UPM3"/>